<accession>A0A7S0ZK99</accession>
<proteinExistence type="predicted"/>
<dbReference type="EMBL" id="HBFP01012329">
    <property type="protein sequence ID" value="CAD8824527.1"/>
    <property type="molecule type" value="Transcribed_RNA"/>
</dbReference>
<reference evidence="1" key="1">
    <citation type="submission" date="2021-01" db="EMBL/GenBank/DDBJ databases">
        <authorList>
            <person name="Corre E."/>
            <person name="Pelletier E."/>
            <person name="Niang G."/>
            <person name="Scheremetjew M."/>
            <person name="Finn R."/>
            <person name="Kale V."/>
            <person name="Holt S."/>
            <person name="Cochrane G."/>
            <person name="Meng A."/>
            <person name="Brown T."/>
            <person name="Cohen L."/>
        </authorList>
    </citation>
    <scope>NUCLEOTIDE SEQUENCE</scope>
    <source>
        <strain evidence="1">CCMP3278</strain>
    </source>
</reference>
<gene>
    <name evidence="1" type="ORF">TOLI1172_LOCUS8926</name>
</gene>
<protein>
    <submittedName>
        <fullName evidence="1">Uncharacterized protein</fullName>
    </submittedName>
</protein>
<sequence>MIRNCGGTNIAEQLRPLLDPGHGFALHSPLNASQSFMFPVLRRFNGIPELTEDGTLVYVFPDLMKSATRVGYVGTTTSRRLSIEERSTIFIEPLKRLSLLTFWEKLLAGIYGILNFCGMIKLGMLLSEPAILIKNTSQN</sequence>
<dbReference type="AlphaFoldDB" id="A0A7S0ZK99"/>
<evidence type="ECO:0000313" key="1">
    <source>
        <dbReference type="EMBL" id="CAD8824527.1"/>
    </source>
</evidence>
<dbReference type="PANTHER" id="PTHR47380">
    <property type="entry name" value="OS02G0533000 PROTEIN"/>
    <property type="match status" value="1"/>
</dbReference>
<organism evidence="1">
    <name type="scientific">Timspurckia oligopyrenoides</name>
    <dbReference type="NCBI Taxonomy" id="708627"/>
    <lineage>
        <taxon>Eukaryota</taxon>
        <taxon>Rhodophyta</taxon>
        <taxon>Bangiophyceae</taxon>
        <taxon>Porphyridiales</taxon>
        <taxon>Porphyridiaceae</taxon>
        <taxon>Timspurckia</taxon>
    </lineage>
</organism>
<name>A0A7S0ZK99_9RHOD</name>
<dbReference type="PANTHER" id="PTHR47380:SF4">
    <property type="entry name" value="OS02G0533000 PROTEIN"/>
    <property type="match status" value="1"/>
</dbReference>
<dbReference type="InterPro" id="IPR044200">
    <property type="entry name" value="At5g03900-like"/>
</dbReference>